<dbReference type="KEGG" id="lcc:B488_07600"/>
<dbReference type="EMBL" id="CP003789">
    <property type="protein sequence ID" value="AGA64752.1"/>
    <property type="molecule type" value="Genomic_DNA"/>
</dbReference>
<keyword evidence="8" id="KW-1185">Reference proteome</keyword>
<dbReference type="InterPro" id="IPR011990">
    <property type="entry name" value="TPR-like_helical_dom_sf"/>
</dbReference>
<dbReference type="Pfam" id="PF07219">
    <property type="entry name" value="HemY_N"/>
    <property type="match status" value="1"/>
</dbReference>
<organism evidence="7 8">
    <name type="scientific">Liberibacter crescens (strain BT-1)</name>
    <dbReference type="NCBI Taxonomy" id="1215343"/>
    <lineage>
        <taxon>Bacteria</taxon>
        <taxon>Pseudomonadati</taxon>
        <taxon>Pseudomonadota</taxon>
        <taxon>Alphaproteobacteria</taxon>
        <taxon>Hyphomicrobiales</taxon>
        <taxon>Rhizobiaceae</taxon>
        <taxon>Liberibacter</taxon>
    </lineage>
</organism>
<dbReference type="HOGENOM" id="CLU_028454_0_0_5"/>
<evidence type="ECO:0000313" key="8">
    <source>
        <dbReference type="Proteomes" id="UP000010799"/>
    </source>
</evidence>
<evidence type="ECO:0000256" key="1">
    <source>
        <dbReference type="ARBA" id="ARBA00004370"/>
    </source>
</evidence>
<evidence type="ECO:0000259" key="6">
    <source>
        <dbReference type="Pfam" id="PF07219"/>
    </source>
</evidence>
<feature type="transmembrane region" description="Helical" evidence="5">
    <location>
        <begin position="45"/>
        <end position="70"/>
    </location>
</feature>
<dbReference type="Proteomes" id="UP000010799">
    <property type="component" value="Chromosome"/>
</dbReference>
<dbReference type="GO" id="GO:0016020">
    <property type="term" value="C:membrane"/>
    <property type="evidence" value="ECO:0007669"/>
    <property type="project" value="UniProtKB-SubCell"/>
</dbReference>
<dbReference type="STRING" id="1215343.B488_07600"/>
<comment type="subcellular location">
    <subcellularLocation>
        <location evidence="1">Membrane</location>
    </subcellularLocation>
</comment>
<evidence type="ECO:0000256" key="4">
    <source>
        <dbReference type="ARBA" id="ARBA00023136"/>
    </source>
</evidence>
<proteinExistence type="predicted"/>
<sequence>MLRIFRLLFFSMMLFFMAYGFIWLASIPGEISIIWHNHLYQIRPVIITSIFIATLLILGIIFSSVKFFLYSPFLITRFFRKHKNTKGYQALYTGLIALEAENKILACKMAYKASQLLNAEKEPMVYFLESQADIIQQKYTEAHKKFELMLKIPMMKELALRKLYVESCRINNKTSAILYAKEAADSCPSLPWSMEAILQDYCDKKQWSHVIDLLEKQKTAQAIDAREANSRKAVALTAKAMERLAVNDTLSSYNHAMEALRLDKGSIMASLVAAQAMILREKNSKAEDILEKIWAINPHPEVASLYISIHTGKDPDIRLSKAKKLENIHKGHVESLITTARAALEAGQFETAVIKATAAMKTSSRKSIYLLLASIEKARSGHLDQIHHWTQKALDGIPDPIWIAEDGSLSKEWLPLSPVTGKLCIFQWKMPVEDSQELLQLRNIVTEKTKIFSENLPFIPKYGFTPGEYNRKVDHSLPNFSSYQPDDPGVDSHEAIKQAGNVIEDNVKRFTRFL</sequence>
<accession>L0EUW3</accession>
<keyword evidence="3 5" id="KW-1133">Transmembrane helix</keyword>
<feature type="transmembrane region" description="Helical" evidence="5">
    <location>
        <begin position="7"/>
        <end position="25"/>
    </location>
</feature>
<dbReference type="AlphaFoldDB" id="L0EUW3"/>
<dbReference type="InterPro" id="IPR010817">
    <property type="entry name" value="HemY_N"/>
</dbReference>
<keyword evidence="4 5" id="KW-0472">Membrane</keyword>
<dbReference type="eggNOG" id="COG3898">
    <property type="taxonomic scope" value="Bacteria"/>
</dbReference>
<gene>
    <name evidence="7" type="ordered locus">B488_07600</name>
</gene>
<evidence type="ECO:0000256" key="2">
    <source>
        <dbReference type="ARBA" id="ARBA00022692"/>
    </source>
</evidence>
<evidence type="ECO:0000256" key="3">
    <source>
        <dbReference type="ARBA" id="ARBA00022989"/>
    </source>
</evidence>
<protein>
    <submittedName>
        <fullName evidence="7">Putative transmembrane protein</fullName>
    </submittedName>
</protein>
<feature type="domain" description="HemY N-terminal" evidence="6">
    <location>
        <begin position="29"/>
        <end position="133"/>
    </location>
</feature>
<reference evidence="7 8" key="1">
    <citation type="journal article" date="2012" name="Stand. Genomic Sci.">
        <title>Complete genome sequence of Liberibacter crescens BT-1.</title>
        <authorList>
            <person name="Leonard M.T."/>
            <person name="Fagen J.R."/>
            <person name="Davis-Richardson A.G."/>
            <person name="Davis M.J."/>
            <person name="Triplett E.W."/>
        </authorList>
    </citation>
    <scope>NUCLEOTIDE SEQUENCE [LARGE SCALE GENOMIC DNA]</scope>
    <source>
        <strain evidence="7 8">BT-1</strain>
    </source>
</reference>
<evidence type="ECO:0000256" key="5">
    <source>
        <dbReference type="SAM" id="Phobius"/>
    </source>
</evidence>
<dbReference type="PATRIC" id="fig|1215343.11.peg.782"/>
<evidence type="ECO:0000313" key="7">
    <source>
        <dbReference type="EMBL" id="AGA64752.1"/>
    </source>
</evidence>
<name>L0EUW3_LIBCB</name>
<dbReference type="Gene3D" id="1.25.40.10">
    <property type="entry name" value="Tetratricopeptide repeat domain"/>
    <property type="match status" value="1"/>
</dbReference>
<dbReference type="RefSeq" id="WP_015273179.1">
    <property type="nucleotide sequence ID" value="NC_019907.1"/>
</dbReference>
<keyword evidence="2 5" id="KW-0812">Transmembrane</keyword>